<dbReference type="RefSeq" id="WP_049012082.1">
    <property type="nucleotide sequence ID" value="NZ_ABTEQQ020000004.1"/>
</dbReference>
<name>A0AAQ0V4Y1_CITKO</name>
<sequence length="279" mass="33154">MEITPVQYAIVDGAVEEDLLDFLHQNNPPHCCLFPPPVQSDLVEISPYLLEVTQEVARWLTTKETPWGIYFYSYNKIHLLVQHFRHYLWANIPEQSKPVLFRFYDPRNIWALVNVLTPFELYKFIEPVNKIITQYSEERREDDFSSFRQSGKRNITGKSDAVLTFSQRQYDLLNRQAQKNYIKTLELYIRNYYTEKGSPVPKKQEHNGHCAEDYFDFCHSLNINDDRSIRGIIYLLLENKIYNNTDIPHEWIDMLNNNEAAVHRQVEMLLLQKLGFFPQ</sequence>
<evidence type="ECO:0000313" key="2">
    <source>
        <dbReference type="EMBL" id="MBJ9869226.1"/>
    </source>
</evidence>
<evidence type="ECO:0000313" key="4">
    <source>
        <dbReference type="Proteomes" id="UP000282299"/>
    </source>
</evidence>
<feature type="domain" description="DUF4123" evidence="1">
    <location>
        <begin position="8"/>
        <end position="120"/>
    </location>
</feature>
<proteinExistence type="predicted"/>
<protein>
    <submittedName>
        <fullName evidence="3">DUF4123 domain-containing protein</fullName>
    </submittedName>
</protein>
<gene>
    <name evidence="3" type="ORF">EGS84_04665</name>
    <name evidence="2" type="ORF">I5687_14840</name>
</gene>
<evidence type="ECO:0000313" key="3">
    <source>
        <dbReference type="EMBL" id="RSC16280.1"/>
    </source>
</evidence>
<dbReference type="Pfam" id="PF13503">
    <property type="entry name" value="DUF4123"/>
    <property type="match status" value="1"/>
</dbReference>
<dbReference type="AlphaFoldDB" id="A0AAQ0V4Y1"/>
<organism evidence="3 4">
    <name type="scientific">Citrobacter koseri</name>
    <name type="common">Citrobacter diversus</name>
    <dbReference type="NCBI Taxonomy" id="545"/>
    <lineage>
        <taxon>Bacteria</taxon>
        <taxon>Pseudomonadati</taxon>
        <taxon>Pseudomonadota</taxon>
        <taxon>Gammaproteobacteria</taxon>
        <taxon>Enterobacterales</taxon>
        <taxon>Enterobacteriaceae</taxon>
        <taxon>Citrobacter</taxon>
    </lineage>
</organism>
<reference evidence="3" key="2">
    <citation type="submission" date="2018-10" db="EMBL/GenBank/DDBJ databases">
        <title>FDA dAtabase for Regulatory Grade micrObial Sequences (FDA-ARGOS): Supporting development and validation of Infectious Disease Dx tests.</title>
        <authorList>
            <person name="Campos J."/>
            <person name="Goldberg B."/>
            <person name="Tallon L.J."/>
            <person name="Sadzewicz L."/>
            <person name="Zhao X."/>
            <person name="Vavikolanu K."/>
            <person name="Mehta A."/>
            <person name="Aluvathingal J."/>
            <person name="Nadendla S."/>
            <person name="Geyer C."/>
            <person name="Nandy P."/>
            <person name="Yan Y."/>
            <person name="Sichtig H."/>
        </authorList>
    </citation>
    <scope>NUCLEOTIDE SEQUENCE</scope>
    <source>
        <strain evidence="3">FDAARGOS_526</strain>
    </source>
</reference>
<dbReference type="Proteomes" id="UP000807555">
    <property type="component" value="Unassembled WGS sequence"/>
</dbReference>
<evidence type="ECO:0000259" key="1">
    <source>
        <dbReference type="Pfam" id="PF13503"/>
    </source>
</evidence>
<reference evidence="4" key="1">
    <citation type="submission" date="2018-10" db="EMBL/GenBank/DDBJ databases">
        <title>FDA dAtabase for Regulatory Grade micrObial Sequences (FDA-ARGOS): Supporting development and validation of Infectious Disease Dx tests.</title>
        <authorList>
            <person name="Goldberg B."/>
            <person name="Campos J."/>
            <person name="Tallon L."/>
            <person name="Sadzewicz L."/>
            <person name="Zhao X."/>
            <person name="Vavikolanu K."/>
            <person name="Mehta A."/>
            <person name="Aluvathingal J."/>
            <person name="Nadendla S."/>
            <person name="Geyer C."/>
            <person name="Nandy P."/>
            <person name="Yan Y."/>
            <person name="Sichtig H."/>
        </authorList>
    </citation>
    <scope>NUCLEOTIDE SEQUENCE [LARGE SCALE GENOMIC DNA]</scope>
    <source>
        <strain evidence="4">FDAARGOS_526</strain>
    </source>
</reference>
<accession>A0AAQ0V4Y1</accession>
<dbReference type="InterPro" id="IPR025391">
    <property type="entry name" value="DUF4123"/>
</dbReference>
<comment type="caution">
    <text evidence="3">The sequence shown here is derived from an EMBL/GenBank/DDBJ whole genome shotgun (WGS) entry which is preliminary data.</text>
</comment>
<dbReference type="EMBL" id="JADVNV010000005">
    <property type="protein sequence ID" value="MBJ9869226.1"/>
    <property type="molecule type" value="Genomic_DNA"/>
</dbReference>
<dbReference type="Proteomes" id="UP000282299">
    <property type="component" value="Unassembled WGS sequence"/>
</dbReference>
<dbReference type="EMBL" id="RKIT01000002">
    <property type="protein sequence ID" value="RSC16280.1"/>
    <property type="molecule type" value="Genomic_DNA"/>
</dbReference>
<reference evidence="2" key="3">
    <citation type="submission" date="2020-11" db="EMBL/GenBank/DDBJ databases">
        <title>Enhanced detection system for hospital associated transmission using whole genome sequencing surveillance.</title>
        <authorList>
            <person name="Harrison L.H."/>
            <person name="Van Tyne D."/>
            <person name="Marsh J.W."/>
            <person name="Griffith M.P."/>
            <person name="Snyder D.J."/>
            <person name="Cooper V.S."/>
            <person name="Mustapha M."/>
        </authorList>
    </citation>
    <scope>NUCLEOTIDE SEQUENCE</scope>
    <source>
        <strain evidence="2">CB00014</strain>
    </source>
</reference>